<evidence type="ECO:0000256" key="3">
    <source>
        <dbReference type="ARBA" id="ARBA00022764"/>
    </source>
</evidence>
<keyword evidence="9" id="KW-1185">Reference proteome</keyword>
<evidence type="ECO:0000313" key="8">
    <source>
        <dbReference type="EMBL" id="WLF49376.1"/>
    </source>
</evidence>
<evidence type="ECO:0000256" key="2">
    <source>
        <dbReference type="ARBA" id="ARBA00022729"/>
    </source>
</evidence>
<evidence type="ECO:0000256" key="4">
    <source>
        <dbReference type="ARBA" id="ARBA00023239"/>
    </source>
</evidence>
<accession>A0AAX3YK07</accession>
<keyword evidence="3" id="KW-0574">Periplasm</keyword>
<dbReference type="PANTHER" id="PTHR39210">
    <property type="entry name" value="HEPARIN-SULFATE LYASE"/>
    <property type="match status" value="1"/>
</dbReference>
<dbReference type="Gene3D" id="2.70.98.70">
    <property type="match status" value="1"/>
</dbReference>
<dbReference type="InterPro" id="IPR008929">
    <property type="entry name" value="Chondroitin_lyas"/>
</dbReference>
<organism evidence="8 10">
    <name type="scientific">Rhodococcus opacus</name>
    <name type="common">Nocardia opaca</name>
    <dbReference type="NCBI Taxonomy" id="37919"/>
    <lineage>
        <taxon>Bacteria</taxon>
        <taxon>Bacillati</taxon>
        <taxon>Actinomycetota</taxon>
        <taxon>Actinomycetes</taxon>
        <taxon>Mycobacteriales</taxon>
        <taxon>Nocardiaceae</taxon>
        <taxon>Rhodococcus</taxon>
    </lineage>
</organism>
<dbReference type="Proteomes" id="UP001066327">
    <property type="component" value="Unassembled WGS sequence"/>
</dbReference>
<comment type="subcellular location">
    <subcellularLocation>
        <location evidence="1">Periplasm</location>
    </subcellularLocation>
</comment>
<evidence type="ECO:0000256" key="1">
    <source>
        <dbReference type="ARBA" id="ARBA00004418"/>
    </source>
</evidence>
<feature type="domain" description="Heparin-sulfate lyase N-terminal" evidence="6">
    <location>
        <begin position="104"/>
        <end position="319"/>
    </location>
</feature>
<proteinExistence type="predicted"/>
<dbReference type="EMBL" id="CP130953">
    <property type="protein sequence ID" value="WLF49376.1"/>
    <property type="molecule type" value="Genomic_DNA"/>
</dbReference>
<dbReference type="EMBL" id="JAPWIS010000001">
    <property type="protein sequence ID" value="MCZ4582204.1"/>
    <property type="molecule type" value="Genomic_DNA"/>
</dbReference>
<protein>
    <submittedName>
        <fullName evidence="8">Alginate lyase family protein</fullName>
    </submittedName>
</protein>
<feature type="domain" description="Heparinase II/III-like C-terminal" evidence="5">
    <location>
        <begin position="419"/>
        <end position="636"/>
    </location>
</feature>
<evidence type="ECO:0000259" key="5">
    <source>
        <dbReference type="Pfam" id="PF07940"/>
    </source>
</evidence>
<dbReference type="GO" id="GO:0042597">
    <property type="term" value="C:periplasmic space"/>
    <property type="evidence" value="ECO:0007669"/>
    <property type="project" value="UniProtKB-SubCell"/>
</dbReference>
<keyword evidence="2" id="KW-0732">Signal</keyword>
<dbReference type="InterPro" id="IPR012480">
    <property type="entry name" value="Hepar_II_III_C"/>
</dbReference>
<dbReference type="GO" id="GO:0016829">
    <property type="term" value="F:lyase activity"/>
    <property type="evidence" value="ECO:0007669"/>
    <property type="project" value="UniProtKB-KW"/>
</dbReference>
<dbReference type="AlphaFoldDB" id="A0AAX3YK07"/>
<name>A0AAX3YK07_RHOOP</name>
<keyword evidence="4 8" id="KW-0456">Lyase</keyword>
<dbReference type="SUPFAM" id="SSF48230">
    <property type="entry name" value="Chondroitin AC/alginate lyase"/>
    <property type="match status" value="1"/>
</dbReference>
<sequence>MSQLLWHVRRLQSMSPREVAWRASRAGRSLLPHGGRGATSDADLFGTPEADWETALARFRECAGRPALLDRGRAAVIAREHPAGVEQVIAAAERVAGGRFAYFGYPEVTLPEPIDWHYDPHSKVGWPVVPASRIDHRTADGDPKWIWELNRLQHLTWLAEAWLFTGEERFGDAAFRQLDSWIEQNPPGIGIGWRGAFEAGVRSISIAVALQGLRNSPALTTARFRAVVRVLAESARRCWDERSRFSSANNHLVGEMAGLATVSILLPDLARAESWEKDAIRVLSAEAGRQILPDGAGAEQAMGYQIFTSELLLTVAALLTLRDGRPPPELIAAVDRSADFIAALVGDRDPEPHYGDDDEGFALRLGAEPVRTARDHLGTVGAVTRNTAARRVGRTTLSAAWMNYARTEPVSGVESFPEPGPRSFYAPHGGLVVLRAGARRLTVDVGPLGYLSLAAHGHADALAVTLSIDGDDVIGDPGTGSYYRHPDWRAAHRGTRAHATVCVDGLDQSVVGGPFLWTEHARVRVRSVDLERCVVDAEHSGYSRLSQPVVHRRWLIAPPDRGSILVVDLIAGRGRHEVRTSWPLSPSLDVTPLEEGHLASRDREPILQLVHSASSELIRYEVRGDAQLGLGWWSRRLESREPAWLVGGYCTGDVPVVVATVLNPLDGRMAWAEDLTVGVRDGCLIASWREGSSENRVEINHAIGTMTKNGDVVWNRSH</sequence>
<evidence type="ECO:0000259" key="6">
    <source>
        <dbReference type="Pfam" id="PF16889"/>
    </source>
</evidence>
<reference evidence="8" key="2">
    <citation type="submission" date="2023-07" db="EMBL/GenBank/DDBJ databases">
        <title>Genomic analysis of Rhodococcus opacus VOC-14 with glycol ethers degradation activity.</title>
        <authorList>
            <person name="Narkevich D.A."/>
            <person name="Hlushen A.M."/>
            <person name="Akhremchuk A.E."/>
            <person name="Sikolenko M.A."/>
            <person name="Valentovich L.N."/>
        </authorList>
    </citation>
    <scope>NUCLEOTIDE SEQUENCE</scope>
    <source>
        <strain evidence="8">VOC-14</strain>
    </source>
</reference>
<evidence type="ECO:0000313" key="10">
    <source>
        <dbReference type="Proteomes" id="UP001231166"/>
    </source>
</evidence>
<gene>
    <name evidence="7" type="ORF">O4328_00690</name>
    <name evidence="8" type="ORF">Q5707_10465</name>
</gene>
<reference evidence="7" key="1">
    <citation type="submission" date="2022-12" db="EMBL/GenBank/DDBJ databases">
        <authorList>
            <person name="Krivoruchko A.V."/>
            <person name="Elkin A."/>
        </authorList>
    </citation>
    <scope>NUCLEOTIDE SEQUENCE</scope>
    <source>
        <strain evidence="7">IEGM 249</strain>
    </source>
</reference>
<dbReference type="Proteomes" id="UP001231166">
    <property type="component" value="Chromosome"/>
</dbReference>
<evidence type="ECO:0000313" key="9">
    <source>
        <dbReference type="Proteomes" id="UP001066327"/>
    </source>
</evidence>
<dbReference type="Pfam" id="PF07940">
    <property type="entry name" value="Hepar_II_III_C"/>
    <property type="match status" value="1"/>
</dbReference>
<dbReference type="RefSeq" id="WP_240482747.1">
    <property type="nucleotide sequence ID" value="NZ_CP110469.1"/>
</dbReference>
<dbReference type="InterPro" id="IPR031680">
    <property type="entry name" value="Hepar_II_III_N"/>
</dbReference>
<dbReference type="PANTHER" id="PTHR39210:SF1">
    <property type="entry name" value="HEPARIN-SULFATE LYASE"/>
    <property type="match status" value="1"/>
</dbReference>
<dbReference type="Pfam" id="PF16889">
    <property type="entry name" value="Hepar_II_III_N"/>
    <property type="match status" value="1"/>
</dbReference>
<evidence type="ECO:0000313" key="7">
    <source>
        <dbReference type="EMBL" id="MCZ4582204.1"/>
    </source>
</evidence>
<dbReference type="Gene3D" id="1.50.10.100">
    <property type="entry name" value="Chondroitin AC/alginate lyase"/>
    <property type="match status" value="1"/>
</dbReference>